<accession>A0A401TN46</accession>
<dbReference type="AlphaFoldDB" id="A0A401TN46"/>
<gene>
    <name evidence="1" type="ORF">chiPu_0028006</name>
</gene>
<reference evidence="1 2" key="1">
    <citation type="journal article" date="2018" name="Nat. Ecol. Evol.">
        <title>Shark genomes provide insights into elasmobranch evolution and the origin of vertebrates.</title>
        <authorList>
            <person name="Hara Y"/>
            <person name="Yamaguchi K"/>
            <person name="Onimaru K"/>
            <person name="Kadota M"/>
            <person name="Koyanagi M"/>
            <person name="Keeley SD"/>
            <person name="Tatsumi K"/>
            <person name="Tanaka K"/>
            <person name="Motone F"/>
            <person name="Kageyama Y"/>
            <person name="Nozu R"/>
            <person name="Adachi N"/>
            <person name="Nishimura O"/>
            <person name="Nakagawa R"/>
            <person name="Tanegashima C"/>
            <person name="Kiyatake I"/>
            <person name="Matsumoto R"/>
            <person name="Murakumo K"/>
            <person name="Nishida K"/>
            <person name="Terakita A"/>
            <person name="Kuratani S"/>
            <person name="Sato K"/>
            <person name="Hyodo S Kuraku.S."/>
        </authorList>
    </citation>
    <scope>NUCLEOTIDE SEQUENCE [LARGE SCALE GENOMIC DNA]</scope>
</reference>
<dbReference type="Pfam" id="PF18744">
    <property type="entry name" value="SNAD1"/>
    <property type="match status" value="1"/>
</dbReference>
<dbReference type="OrthoDB" id="9930985at2759"/>
<sequence>MFLNYPGGNYLAVFPNSGIRCPENKLMNRAQIKWNRTAAQLFQTLLNNRTQHNNQPVGCIILYTTYSPCLDHCFSNTGNCEIIPVLQSFPFRDIWTEPDNHKYFVFCKIFAHDADLSRHQEIREKLAAVENTEFNIRRCDVEYPIRCRVCSAPEQCIEQAP</sequence>
<dbReference type="InterPro" id="IPR040958">
    <property type="entry name" value="SNAD1"/>
</dbReference>
<protein>
    <submittedName>
        <fullName evidence="1">Uncharacterized protein</fullName>
    </submittedName>
</protein>
<dbReference type="EMBL" id="BEZZ01120121">
    <property type="protein sequence ID" value="GCC44054.1"/>
    <property type="molecule type" value="Genomic_DNA"/>
</dbReference>
<proteinExistence type="predicted"/>
<comment type="caution">
    <text evidence="1">The sequence shown here is derived from an EMBL/GenBank/DDBJ whole genome shotgun (WGS) entry which is preliminary data.</text>
</comment>
<keyword evidence="2" id="KW-1185">Reference proteome</keyword>
<dbReference type="Proteomes" id="UP000287033">
    <property type="component" value="Unassembled WGS sequence"/>
</dbReference>
<organism evidence="1 2">
    <name type="scientific">Chiloscyllium punctatum</name>
    <name type="common">Brownbanded bambooshark</name>
    <name type="synonym">Hemiscyllium punctatum</name>
    <dbReference type="NCBI Taxonomy" id="137246"/>
    <lineage>
        <taxon>Eukaryota</taxon>
        <taxon>Metazoa</taxon>
        <taxon>Chordata</taxon>
        <taxon>Craniata</taxon>
        <taxon>Vertebrata</taxon>
        <taxon>Chondrichthyes</taxon>
        <taxon>Elasmobranchii</taxon>
        <taxon>Galeomorphii</taxon>
        <taxon>Galeoidea</taxon>
        <taxon>Orectolobiformes</taxon>
        <taxon>Hemiscylliidae</taxon>
        <taxon>Chiloscyllium</taxon>
    </lineage>
</organism>
<evidence type="ECO:0000313" key="2">
    <source>
        <dbReference type="Proteomes" id="UP000287033"/>
    </source>
</evidence>
<name>A0A401TN46_CHIPU</name>
<evidence type="ECO:0000313" key="1">
    <source>
        <dbReference type="EMBL" id="GCC44054.1"/>
    </source>
</evidence>